<dbReference type="Pfam" id="PF14534">
    <property type="entry name" value="DUF4440"/>
    <property type="match status" value="1"/>
</dbReference>
<protein>
    <submittedName>
        <fullName evidence="3">DUF4440 domain-containing protein</fullName>
    </submittedName>
</protein>
<dbReference type="KEGG" id="masz:C9I28_14340"/>
<dbReference type="EMBL" id="CP028324">
    <property type="protein sequence ID" value="AVR96724.1"/>
    <property type="molecule type" value="Genomic_DNA"/>
</dbReference>
<reference evidence="3 4" key="1">
    <citation type="submission" date="2018-03" db="EMBL/GenBank/DDBJ databases">
        <title>Massilia armeniaca sp. nov., isolated from desert soil.</title>
        <authorList>
            <person name="Huang H."/>
            <person name="Ren M."/>
        </authorList>
    </citation>
    <scope>NUCLEOTIDE SEQUENCE [LARGE SCALE GENOMIC DNA]</scope>
    <source>
        <strain evidence="3 4">ZMN-3</strain>
    </source>
</reference>
<keyword evidence="4" id="KW-1185">Reference proteome</keyword>
<dbReference type="SUPFAM" id="SSF54427">
    <property type="entry name" value="NTF2-like"/>
    <property type="match status" value="1"/>
</dbReference>
<organism evidence="3 4">
    <name type="scientific">Pseudoduganella armeniaca</name>
    <dbReference type="NCBI Taxonomy" id="2072590"/>
    <lineage>
        <taxon>Bacteria</taxon>
        <taxon>Pseudomonadati</taxon>
        <taxon>Pseudomonadota</taxon>
        <taxon>Betaproteobacteria</taxon>
        <taxon>Burkholderiales</taxon>
        <taxon>Oxalobacteraceae</taxon>
        <taxon>Telluria group</taxon>
        <taxon>Pseudoduganella</taxon>
    </lineage>
</organism>
<feature type="domain" description="DUF4440" evidence="2">
    <location>
        <begin position="33"/>
        <end position="137"/>
    </location>
</feature>
<sequence>MTHIHYLLAPAAALLGACAQLPPVDNAELTRQVTATETAFAATMARRDFAAFQTFLSEEAIFDGGREPLRGKAAVAAAWKRYFEGEKAPFSWEPDRVVVLSSGTLAQSGGPVRDPQGKLTARFNSIWRQEAPGQWRIVFDKGEPVCDCGARAAP</sequence>
<dbReference type="OrthoDB" id="6385935at2"/>
<dbReference type="Gene3D" id="3.10.450.50">
    <property type="match status" value="1"/>
</dbReference>
<evidence type="ECO:0000256" key="1">
    <source>
        <dbReference type="SAM" id="SignalP"/>
    </source>
</evidence>
<accession>A0A2R4CAQ6</accession>
<dbReference type="InterPro" id="IPR032710">
    <property type="entry name" value="NTF2-like_dom_sf"/>
</dbReference>
<evidence type="ECO:0000259" key="2">
    <source>
        <dbReference type="Pfam" id="PF14534"/>
    </source>
</evidence>
<keyword evidence="1" id="KW-0732">Signal</keyword>
<evidence type="ECO:0000313" key="4">
    <source>
        <dbReference type="Proteomes" id="UP000240505"/>
    </source>
</evidence>
<dbReference type="AlphaFoldDB" id="A0A2R4CAQ6"/>
<dbReference type="Proteomes" id="UP000240505">
    <property type="component" value="Chromosome"/>
</dbReference>
<dbReference type="RefSeq" id="WP_107142072.1">
    <property type="nucleotide sequence ID" value="NZ_CP028324.1"/>
</dbReference>
<feature type="signal peptide" evidence="1">
    <location>
        <begin position="1"/>
        <end position="19"/>
    </location>
</feature>
<dbReference type="InterPro" id="IPR027843">
    <property type="entry name" value="DUF4440"/>
</dbReference>
<evidence type="ECO:0000313" key="3">
    <source>
        <dbReference type="EMBL" id="AVR96724.1"/>
    </source>
</evidence>
<name>A0A2R4CAQ6_9BURK</name>
<feature type="chain" id="PRO_5015350150" evidence="1">
    <location>
        <begin position="20"/>
        <end position="154"/>
    </location>
</feature>
<proteinExistence type="predicted"/>
<gene>
    <name evidence="3" type="ORF">C9I28_14340</name>
</gene>